<keyword evidence="2 9" id="KW-0575">Peroxidase</keyword>
<feature type="domain" description="Heme haloperoxidase family profile" evidence="8">
    <location>
        <begin position="2"/>
        <end position="210"/>
    </location>
</feature>
<keyword evidence="3" id="KW-0349">Heme</keyword>
<proteinExistence type="inferred from homology"/>
<keyword evidence="4" id="KW-0479">Metal-binding</keyword>
<evidence type="ECO:0000256" key="3">
    <source>
        <dbReference type="ARBA" id="ARBA00022617"/>
    </source>
</evidence>
<dbReference type="OrthoDB" id="407298at2759"/>
<dbReference type="InterPro" id="IPR000028">
    <property type="entry name" value="Chloroperoxidase"/>
</dbReference>
<accession>A0A397TVS6</accession>
<dbReference type="Proteomes" id="UP000266673">
    <property type="component" value="Unassembled WGS sequence"/>
</dbReference>
<dbReference type="GO" id="GO:0004601">
    <property type="term" value="F:peroxidase activity"/>
    <property type="evidence" value="ECO:0007669"/>
    <property type="project" value="UniProtKB-KW"/>
</dbReference>
<gene>
    <name evidence="9" type="ORF">C2G38_2229215</name>
</gene>
<evidence type="ECO:0000313" key="9">
    <source>
        <dbReference type="EMBL" id="RIB01944.1"/>
    </source>
</evidence>
<evidence type="ECO:0000259" key="8">
    <source>
        <dbReference type="PROSITE" id="PS51405"/>
    </source>
</evidence>
<dbReference type="PANTHER" id="PTHR33577">
    <property type="entry name" value="STERIGMATOCYSTIN BIOSYNTHESIS PEROXIDASE STCC-RELATED"/>
    <property type="match status" value="1"/>
</dbReference>
<dbReference type="PROSITE" id="PS51405">
    <property type="entry name" value="HEME_HALOPEROXIDASE"/>
    <property type="match status" value="1"/>
</dbReference>
<dbReference type="Gene3D" id="1.10.489.10">
    <property type="entry name" value="Chloroperoxidase-like"/>
    <property type="match status" value="1"/>
</dbReference>
<evidence type="ECO:0000256" key="6">
    <source>
        <dbReference type="ARBA" id="ARBA00023004"/>
    </source>
</evidence>
<protein>
    <submittedName>
        <fullName evidence="9">Chloroperoxidase</fullName>
    </submittedName>
</protein>
<dbReference type="AlphaFoldDB" id="A0A397TVS6"/>
<evidence type="ECO:0000256" key="2">
    <source>
        <dbReference type="ARBA" id="ARBA00022559"/>
    </source>
</evidence>
<dbReference type="STRING" id="44941.A0A397TVS6"/>
<evidence type="ECO:0000256" key="5">
    <source>
        <dbReference type="ARBA" id="ARBA00023002"/>
    </source>
</evidence>
<sequence length="230" mass="26214">MSTHEWQAPGPHDKRSPCPALNALANHGYLPRSGENITPSQLIKALKEGLNSSSFVAYYLTYSSLHLLGKLCAKTINLDDLNQHNKVEHDCSLTRKDFYFGDNHTIDPELVDLLLEQNIDGKINYEALSKLHWIRLNNLKESNPTLIYKNPQKFASAGEVALLLNFIGGNTNNEIDIEKLEVFLKSERFPEGWRKPDKVVGIWSLISILRSTLKKYDQLEKEQNEQRNAN</sequence>
<organism evidence="9 10">
    <name type="scientific">Gigaspora rosea</name>
    <dbReference type="NCBI Taxonomy" id="44941"/>
    <lineage>
        <taxon>Eukaryota</taxon>
        <taxon>Fungi</taxon>
        <taxon>Fungi incertae sedis</taxon>
        <taxon>Mucoromycota</taxon>
        <taxon>Glomeromycotina</taxon>
        <taxon>Glomeromycetes</taxon>
        <taxon>Diversisporales</taxon>
        <taxon>Gigasporaceae</taxon>
        <taxon>Gigaspora</taxon>
    </lineage>
</organism>
<keyword evidence="5" id="KW-0560">Oxidoreductase</keyword>
<evidence type="ECO:0000256" key="1">
    <source>
        <dbReference type="ARBA" id="ARBA00001970"/>
    </source>
</evidence>
<dbReference type="InterPro" id="IPR036851">
    <property type="entry name" value="Chloroperoxidase-like_sf"/>
</dbReference>
<dbReference type="GO" id="GO:0046872">
    <property type="term" value="F:metal ion binding"/>
    <property type="evidence" value="ECO:0007669"/>
    <property type="project" value="UniProtKB-KW"/>
</dbReference>
<keyword evidence="6" id="KW-0408">Iron</keyword>
<comment type="similarity">
    <text evidence="7">Belongs to the chloroperoxidase family.</text>
</comment>
<dbReference type="Pfam" id="PF01328">
    <property type="entry name" value="Peroxidase_2"/>
    <property type="match status" value="1"/>
</dbReference>
<dbReference type="PANTHER" id="PTHR33577:SF9">
    <property type="entry name" value="PEROXIDASE STCC"/>
    <property type="match status" value="1"/>
</dbReference>
<evidence type="ECO:0000256" key="7">
    <source>
        <dbReference type="ARBA" id="ARBA00025795"/>
    </source>
</evidence>
<comment type="cofactor">
    <cofactor evidence="1">
        <name>heme b</name>
        <dbReference type="ChEBI" id="CHEBI:60344"/>
    </cofactor>
</comment>
<comment type="caution">
    <text evidence="9">The sequence shown here is derived from an EMBL/GenBank/DDBJ whole genome shotgun (WGS) entry which is preliminary data.</text>
</comment>
<dbReference type="SUPFAM" id="SSF47571">
    <property type="entry name" value="Cloroperoxidase"/>
    <property type="match status" value="1"/>
</dbReference>
<name>A0A397TVS6_9GLOM</name>
<dbReference type="EMBL" id="QKWP01002873">
    <property type="protein sequence ID" value="RIB01944.1"/>
    <property type="molecule type" value="Genomic_DNA"/>
</dbReference>
<keyword evidence="10" id="KW-1185">Reference proteome</keyword>
<evidence type="ECO:0000313" key="10">
    <source>
        <dbReference type="Proteomes" id="UP000266673"/>
    </source>
</evidence>
<reference evidence="9 10" key="1">
    <citation type="submission" date="2018-06" db="EMBL/GenBank/DDBJ databases">
        <title>Comparative genomics reveals the genomic features of Rhizophagus irregularis, R. cerebriforme, R. diaphanum and Gigaspora rosea, and their symbiotic lifestyle signature.</title>
        <authorList>
            <person name="Morin E."/>
            <person name="San Clemente H."/>
            <person name="Chen E.C.H."/>
            <person name="De La Providencia I."/>
            <person name="Hainaut M."/>
            <person name="Kuo A."/>
            <person name="Kohler A."/>
            <person name="Murat C."/>
            <person name="Tang N."/>
            <person name="Roy S."/>
            <person name="Loubradou J."/>
            <person name="Henrissat B."/>
            <person name="Grigoriev I.V."/>
            <person name="Corradi N."/>
            <person name="Roux C."/>
            <person name="Martin F.M."/>
        </authorList>
    </citation>
    <scope>NUCLEOTIDE SEQUENCE [LARGE SCALE GENOMIC DNA]</scope>
    <source>
        <strain evidence="9 10">DAOM 194757</strain>
    </source>
</reference>
<evidence type="ECO:0000256" key="4">
    <source>
        <dbReference type="ARBA" id="ARBA00022723"/>
    </source>
</evidence>